<protein>
    <submittedName>
        <fullName evidence="1">Uncharacterized protein</fullName>
    </submittedName>
</protein>
<dbReference type="OrthoDB" id="2087420at2"/>
<proteinExistence type="predicted"/>
<name>A0A162D193_9BACI</name>
<sequence length="195" mass="22348">MKSSIKIILFISLLLLIALASYRIIPNLIENYLDSALSDEENNHTYADEEDTYLEEALSSDGTTTVKENEVEQVHQFISNIHQQWNDIVGWGGYQNLNFDKLADVLQETETEILEIKKLISDERIIEDLENAKSLFVIGVEQENQIAIVYVHRIFHDLDIIYNGYSNNKGFGGYSNLDQQGSVKVDQLLKEFKES</sequence>
<dbReference type="EMBL" id="LTAO01000036">
    <property type="protein sequence ID" value="KYG27685.1"/>
    <property type="molecule type" value="Genomic_DNA"/>
</dbReference>
<keyword evidence="2" id="KW-1185">Reference proteome</keyword>
<accession>A0A162D193</accession>
<dbReference type="RefSeq" id="WP_061949814.1">
    <property type="nucleotide sequence ID" value="NZ_LTAO01000036.1"/>
</dbReference>
<dbReference type="Proteomes" id="UP000075806">
    <property type="component" value="Unassembled WGS sequence"/>
</dbReference>
<comment type="caution">
    <text evidence="1">The sequence shown here is derived from an EMBL/GenBank/DDBJ whole genome shotgun (WGS) entry which is preliminary data.</text>
</comment>
<reference evidence="1" key="1">
    <citation type="submission" date="2016-02" db="EMBL/GenBank/DDBJ databases">
        <title>Genome sequence of Bacillus trypoxylicola KCTC 13244(T).</title>
        <authorList>
            <person name="Jeong H."/>
            <person name="Park S.-H."/>
            <person name="Choi S.-K."/>
        </authorList>
    </citation>
    <scope>NUCLEOTIDE SEQUENCE [LARGE SCALE GENOMIC DNA]</scope>
    <source>
        <strain evidence="1">KCTC 13244</strain>
    </source>
</reference>
<gene>
    <name evidence="1" type="ORF">AZF04_10870</name>
</gene>
<evidence type="ECO:0000313" key="1">
    <source>
        <dbReference type="EMBL" id="KYG27685.1"/>
    </source>
</evidence>
<evidence type="ECO:0000313" key="2">
    <source>
        <dbReference type="Proteomes" id="UP000075806"/>
    </source>
</evidence>
<dbReference type="AlphaFoldDB" id="A0A162D193"/>
<organism evidence="1 2">
    <name type="scientific">Alkalihalobacillus trypoxylicola</name>
    <dbReference type="NCBI Taxonomy" id="519424"/>
    <lineage>
        <taxon>Bacteria</taxon>
        <taxon>Bacillati</taxon>
        <taxon>Bacillota</taxon>
        <taxon>Bacilli</taxon>
        <taxon>Bacillales</taxon>
        <taxon>Bacillaceae</taxon>
        <taxon>Alkalihalobacillus</taxon>
    </lineage>
</organism>